<proteinExistence type="predicted"/>
<name>A0A645BQV4_9ZZZZ</name>
<organism evidence="1">
    <name type="scientific">bioreactor metagenome</name>
    <dbReference type="NCBI Taxonomy" id="1076179"/>
    <lineage>
        <taxon>unclassified sequences</taxon>
        <taxon>metagenomes</taxon>
        <taxon>ecological metagenomes</taxon>
    </lineage>
</organism>
<reference evidence="1" key="1">
    <citation type="submission" date="2019-08" db="EMBL/GenBank/DDBJ databases">
        <authorList>
            <person name="Kucharzyk K."/>
            <person name="Murdoch R.W."/>
            <person name="Higgins S."/>
            <person name="Loffler F."/>
        </authorList>
    </citation>
    <scope>NUCLEOTIDE SEQUENCE</scope>
</reference>
<accession>A0A645BQV4</accession>
<dbReference type="AlphaFoldDB" id="A0A645BQV4"/>
<protein>
    <submittedName>
        <fullName evidence="1">Uncharacterized protein</fullName>
    </submittedName>
</protein>
<gene>
    <name evidence="1" type="ORF">SDC9_114745</name>
</gene>
<comment type="caution">
    <text evidence="1">The sequence shown here is derived from an EMBL/GenBank/DDBJ whole genome shotgun (WGS) entry which is preliminary data.</text>
</comment>
<evidence type="ECO:0000313" key="1">
    <source>
        <dbReference type="EMBL" id="MPM67820.1"/>
    </source>
</evidence>
<dbReference type="EMBL" id="VSSQ01021911">
    <property type="protein sequence ID" value="MPM67820.1"/>
    <property type="molecule type" value="Genomic_DNA"/>
</dbReference>
<sequence>MLEAFGTFEYRKGIDEISCDQAILAIIKEEKRDYFENLMYRLVLNGESHFEERAKSLTDNNFFPTVSSDEKKRTAKDVLCLMYLLNSNHIKAQFDAMKCDIKGDAIKDIEQWVENIPIKVA</sequence>